<proteinExistence type="predicted"/>
<dbReference type="PANTHER" id="PTHR10978:SF5">
    <property type="entry name" value="SUCCINATE DEHYDROGENASE CYTOCHROME B560 SUBUNIT, MITOCHONDRIAL"/>
    <property type="match status" value="1"/>
</dbReference>
<dbReference type="CDD" id="cd03499">
    <property type="entry name" value="SQR_TypeC_SdhC"/>
    <property type="match status" value="1"/>
</dbReference>
<dbReference type="SUPFAM" id="SSF81343">
    <property type="entry name" value="Fumarate reductase respiratory complex transmembrane subunits"/>
    <property type="match status" value="1"/>
</dbReference>
<accession>A0A0K8UWT3</accession>
<name>A0A0K8UWT3_BACLA</name>
<sequence length="164" mass="18352">MLSRYSTYSNLYRTLRTIPCQQIKLKIVQPREKETHGSKNRRLGRFYSPNLTIYKPQLTSIMSISNRASSILLSLYTWGLGVGALISSHDNAHFVTMLDGLQLGATSLFILKFLIAFPFSYHLCASTRVLIWETGCFLSLQGIYGTGYVALLTTVLTTMGLACL</sequence>
<dbReference type="GO" id="GO:0005739">
    <property type="term" value="C:mitochondrion"/>
    <property type="evidence" value="ECO:0007669"/>
    <property type="project" value="GOC"/>
</dbReference>
<evidence type="ECO:0000256" key="5">
    <source>
        <dbReference type="ARBA" id="ARBA00022989"/>
    </source>
</evidence>
<dbReference type="GO" id="GO:0006099">
    <property type="term" value="P:tricarboxylic acid cycle"/>
    <property type="evidence" value="ECO:0007669"/>
    <property type="project" value="InterPro"/>
</dbReference>
<dbReference type="GO" id="GO:0006121">
    <property type="term" value="P:mitochondrial electron transport, succinate to ubiquinone"/>
    <property type="evidence" value="ECO:0007669"/>
    <property type="project" value="TreeGrafter"/>
</dbReference>
<dbReference type="Pfam" id="PF01127">
    <property type="entry name" value="Sdh_cyt"/>
    <property type="match status" value="1"/>
</dbReference>
<keyword evidence="5 8" id="KW-1133">Transmembrane helix</keyword>
<feature type="transmembrane region" description="Helical" evidence="8">
    <location>
        <begin position="71"/>
        <end position="89"/>
    </location>
</feature>
<evidence type="ECO:0000256" key="6">
    <source>
        <dbReference type="ARBA" id="ARBA00023004"/>
    </source>
</evidence>
<dbReference type="GO" id="GO:0009055">
    <property type="term" value="F:electron transfer activity"/>
    <property type="evidence" value="ECO:0007669"/>
    <property type="project" value="InterPro"/>
</dbReference>
<dbReference type="Gene3D" id="1.20.1300.10">
    <property type="entry name" value="Fumarate reductase/succinate dehydrogenase, transmembrane subunit"/>
    <property type="match status" value="1"/>
</dbReference>
<protein>
    <submittedName>
        <fullName evidence="9">Succinate dehydrogenase cytochrome b560 subunit, mitochondrial</fullName>
    </submittedName>
</protein>
<evidence type="ECO:0000256" key="4">
    <source>
        <dbReference type="ARBA" id="ARBA00022723"/>
    </source>
</evidence>
<dbReference type="AlphaFoldDB" id="A0A0K8UWT3"/>
<comment type="subcellular location">
    <subcellularLocation>
        <location evidence="1">Membrane</location>
    </subcellularLocation>
</comment>
<dbReference type="GO" id="GO:0016020">
    <property type="term" value="C:membrane"/>
    <property type="evidence" value="ECO:0007669"/>
    <property type="project" value="UniProtKB-SubCell"/>
</dbReference>
<evidence type="ECO:0000256" key="3">
    <source>
        <dbReference type="ARBA" id="ARBA00022692"/>
    </source>
</evidence>
<keyword evidence="6" id="KW-0408">Iron</keyword>
<dbReference type="GO" id="GO:0046872">
    <property type="term" value="F:metal ion binding"/>
    <property type="evidence" value="ECO:0007669"/>
    <property type="project" value="UniProtKB-KW"/>
</dbReference>
<feature type="transmembrane region" description="Helical" evidence="8">
    <location>
        <begin position="143"/>
        <end position="162"/>
    </location>
</feature>
<keyword evidence="7 8" id="KW-0472">Membrane</keyword>
<keyword evidence="3 8" id="KW-0812">Transmembrane</keyword>
<organism evidence="9">
    <name type="scientific">Bactrocera latifrons</name>
    <name type="common">Malaysian fruit fly</name>
    <name type="synonym">Chaetodacus latifrons</name>
    <dbReference type="NCBI Taxonomy" id="174628"/>
    <lineage>
        <taxon>Eukaryota</taxon>
        <taxon>Metazoa</taxon>
        <taxon>Ecdysozoa</taxon>
        <taxon>Arthropoda</taxon>
        <taxon>Hexapoda</taxon>
        <taxon>Insecta</taxon>
        <taxon>Pterygota</taxon>
        <taxon>Neoptera</taxon>
        <taxon>Endopterygota</taxon>
        <taxon>Diptera</taxon>
        <taxon>Brachycera</taxon>
        <taxon>Muscomorpha</taxon>
        <taxon>Tephritoidea</taxon>
        <taxon>Tephritidae</taxon>
        <taxon>Bactrocera</taxon>
        <taxon>Bactrocera</taxon>
    </lineage>
</organism>
<evidence type="ECO:0000313" key="9">
    <source>
        <dbReference type="EMBL" id="JAI31046.1"/>
    </source>
</evidence>
<dbReference type="InterPro" id="IPR000701">
    <property type="entry name" value="SuccDH_FuR_B_TM-su"/>
</dbReference>
<dbReference type="PANTHER" id="PTHR10978">
    <property type="entry name" value="SUCCINATE DEHYDROGENASE CYTOCHROME B560 SUBUNIT"/>
    <property type="match status" value="1"/>
</dbReference>
<gene>
    <name evidence="9" type="primary">SDHC_4</name>
    <name evidence="9" type="ORF">c0_g1_i1</name>
</gene>
<dbReference type="OrthoDB" id="588261at2759"/>
<reference evidence="9" key="1">
    <citation type="submission" date="2015-06" db="EMBL/GenBank/DDBJ databases">
        <authorList>
            <person name="Hoefler B.C."/>
            <person name="Straight P.D."/>
        </authorList>
    </citation>
    <scope>NUCLEOTIDE SEQUENCE</scope>
</reference>
<feature type="transmembrane region" description="Helical" evidence="8">
    <location>
        <begin position="109"/>
        <end position="131"/>
    </location>
</feature>
<keyword evidence="4" id="KW-0479">Metal-binding</keyword>
<evidence type="ECO:0000256" key="8">
    <source>
        <dbReference type="SAM" id="Phobius"/>
    </source>
</evidence>
<keyword evidence="2" id="KW-0349">Heme</keyword>
<evidence type="ECO:0000256" key="1">
    <source>
        <dbReference type="ARBA" id="ARBA00004370"/>
    </source>
</evidence>
<dbReference type="EMBL" id="GDHF01021268">
    <property type="protein sequence ID" value="JAI31046.1"/>
    <property type="molecule type" value="Transcribed_RNA"/>
</dbReference>
<evidence type="ECO:0000256" key="7">
    <source>
        <dbReference type="ARBA" id="ARBA00023136"/>
    </source>
</evidence>
<evidence type="ECO:0000256" key="2">
    <source>
        <dbReference type="ARBA" id="ARBA00022617"/>
    </source>
</evidence>
<dbReference type="InterPro" id="IPR014314">
    <property type="entry name" value="Succ_DH_cytb556"/>
</dbReference>
<dbReference type="InterPro" id="IPR034804">
    <property type="entry name" value="SQR/QFR_C/D"/>
</dbReference>